<name>E4ZZ87_LEPMJ</name>
<protein>
    <submittedName>
        <fullName evidence="1">Predicted protein</fullName>
    </submittedName>
</protein>
<dbReference type="AlphaFoldDB" id="E4ZZ87"/>
<dbReference type="Proteomes" id="UP000002668">
    <property type="component" value="Genome"/>
</dbReference>
<keyword evidence="2" id="KW-1185">Reference proteome</keyword>
<accession>E4ZZ87</accession>
<reference evidence="2" key="1">
    <citation type="journal article" date="2011" name="Nat. Commun.">
        <title>Effector diversification within compartments of the Leptosphaeria maculans genome affected by Repeat-Induced Point mutations.</title>
        <authorList>
            <person name="Rouxel T."/>
            <person name="Grandaubert J."/>
            <person name="Hane J.K."/>
            <person name="Hoede C."/>
            <person name="van de Wouw A.P."/>
            <person name="Couloux A."/>
            <person name="Dominguez V."/>
            <person name="Anthouard V."/>
            <person name="Bally P."/>
            <person name="Bourras S."/>
            <person name="Cozijnsen A.J."/>
            <person name="Ciuffetti L.M."/>
            <person name="Degrave A."/>
            <person name="Dilmaghani A."/>
            <person name="Duret L."/>
            <person name="Fudal I."/>
            <person name="Goodwin S.B."/>
            <person name="Gout L."/>
            <person name="Glaser N."/>
            <person name="Linglin J."/>
            <person name="Kema G.H.J."/>
            <person name="Lapalu N."/>
            <person name="Lawrence C.B."/>
            <person name="May K."/>
            <person name="Meyer M."/>
            <person name="Ollivier B."/>
            <person name="Poulain J."/>
            <person name="Schoch C.L."/>
            <person name="Simon A."/>
            <person name="Spatafora J.W."/>
            <person name="Stachowiak A."/>
            <person name="Turgeon B.G."/>
            <person name="Tyler B.M."/>
            <person name="Vincent D."/>
            <person name="Weissenbach J."/>
            <person name="Amselem J."/>
            <person name="Quesneville H."/>
            <person name="Oliver R.P."/>
            <person name="Wincker P."/>
            <person name="Balesdent M.-H."/>
            <person name="Howlett B.J."/>
        </authorList>
    </citation>
    <scope>NUCLEOTIDE SEQUENCE [LARGE SCALE GENOMIC DNA]</scope>
    <source>
        <strain evidence="2">JN3 / isolate v23.1.3 / race Av1-4-5-6-7-8</strain>
    </source>
</reference>
<dbReference type="HOGENOM" id="CLU_3191476_0_0_1"/>
<organism evidence="2">
    <name type="scientific">Leptosphaeria maculans (strain JN3 / isolate v23.1.3 / race Av1-4-5-6-7-8)</name>
    <name type="common">Blackleg fungus</name>
    <name type="synonym">Phoma lingam</name>
    <dbReference type="NCBI Taxonomy" id="985895"/>
    <lineage>
        <taxon>Eukaryota</taxon>
        <taxon>Fungi</taxon>
        <taxon>Dikarya</taxon>
        <taxon>Ascomycota</taxon>
        <taxon>Pezizomycotina</taxon>
        <taxon>Dothideomycetes</taxon>
        <taxon>Pleosporomycetidae</taxon>
        <taxon>Pleosporales</taxon>
        <taxon>Pleosporineae</taxon>
        <taxon>Leptosphaeriaceae</taxon>
        <taxon>Plenodomus</taxon>
        <taxon>Plenodomus lingam/Leptosphaeria maculans species complex</taxon>
    </lineage>
</organism>
<proteinExistence type="predicted"/>
<sequence>MHNYSIKADSDSVGTPQKWLAGMSLGELPSCEAHSLLFIVVDLGQA</sequence>
<gene>
    <name evidence="1" type="ORF">LEMA_uP109470.1</name>
</gene>
<dbReference type="InParanoid" id="E4ZZ87"/>
<dbReference type="VEuPathDB" id="FungiDB:LEMA_uP109470.1"/>
<evidence type="ECO:0000313" key="2">
    <source>
        <dbReference type="Proteomes" id="UP000002668"/>
    </source>
</evidence>
<evidence type="ECO:0000313" key="1">
    <source>
        <dbReference type="EMBL" id="CBX96682.1"/>
    </source>
</evidence>
<dbReference type="EMBL" id="FP929129">
    <property type="protein sequence ID" value="CBX96682.1"/>
    <property type="molecule type" value="Genomic_DNA"/>
</dbReference>